<dbReference type="EMBL" id="KP797973">
    <property type="protein sequence ID" value="AJQ20924.1"/>
    <property type="molecule type" value="Genomic_DNA"/>
</dbReference>
<accession>A0A0C5PI05</accession>
<protein>
    <submittedName>
        <fullName evidence="1">Uncharacterized protein</fullName>
    </submittedName>
</protein>
<gene>
    <name evidence="1" type="primary">105</name>
    <name evidence="1" type="ORF">DET7_105</name>
</gene>
<evidence type="ECO:0000313" key="1">
    <source>
        <dbReference type="EMBL" id="AJQ20924.1"/>
    </source>
</evidence>
<organism evidence="1 2">
    <name type="scientific">Salmonella phage Det7</name>
    <dbReference type="NCBI Taxonomy" id="454798"/>
    <lineage>
        <taxon>Viruses</taxon>
        <taxon>Duplodnaviria</taxon>
        <taxon>Heunggongvirae</taxon>
        <taxon>Uroviricota</taxon>
        <taxon>Caudoviricetes</taxon>
        <taxon>Pantevenvirales</taxon>
        <taxon>Ackermannviridae</taxon>
        <taxon>Cvivirinae</taxon>
        <taxon>Kuttervirus</taxon>
        <taxon>Kuttervirus Det7</taxon>
    </lineage>
</organism>
<dbReference type="RefSeq" id="YP_009140282.1">
    <property type="nucleotide sequence ID" value="NC_027119.1"/>
</dbReference>
<dbReference type="Proteomes" id="UP000032405">
    <property type="component" value="Segment"/>
</dbReference>
<sequence>MKKYVRLNTVLESVIEYFIMQHLRAENDHVSDALTYDHRIVVHSVEIVDDELLIANIEHALWDEVLDQYVQPKFTQIELSAMWPPETVFNIDIQS</sequence>
<dbReference type="KEGG" id="vg:24366650"/>
<reference evidence="1 2" key="1">
    <citation type="journal article" date="2015" name="Genome Announc.">
        <title>Genome Sequence of Salmonella enterica Phage Det7.</title>
        <authorList>
            <person name="Casjens S.R."/>
            <person name="Jacobs-Sera D."/>
            <person name="Hatfull G.F."/>
            <person name="Hendrix R.W."/>
        </authorList>
    </citation>
    <scope>NUCLEOTIDE SEQUENCE [LARGE SCALE GENOMIC DNA]</scope>
</reference>
<proteinExistence type="predicted"/>
<dbReference type="GeneID" id="24366650"/>
<name>A0A0C5PI05_9CAUD</name>
<keyword evidence="2" id="KW-1185">Reference proteome</keyword>
<evidence type="ECO:0000313" key="2">
    <source>
        <dbReference type="Proteomes" id="UP000032405"/>
    </source>
</evidence>